<evidence type="ECO:0000256" key="1">
    <source>
        <dbReference type="SAM" id="MobiDB-lite"/>
    </source>
</evidence>
<dbReference type="Gene3D" id="2.60.40.2700">
    <property type="match status" value="1"/>
</dbReference>
<name>A0A0A0BTS7_9CELL</name>
<evidence type="ECO:0000313" key="2">
    <source>
        <dbReference type="EMBL" id="KGM11321.1"/>
    </source>
</evidence>
<feature type="region of interest" description="Disordered" evidence="1">
    <location>
        <begin position="206"/>
        <end position="228"/>
    </location>
</feature>
<dbReference type="Proteomes" id="UP000054314">
    <property type="component" value="Unassembled WGS sequence"/>
</dbReference>
<accession>A0A0A0BTS7</accession>
<dbReference type="InterPro" id="IPR022435">
    <property type="entry name" value="Surface-anchored_actinobac"/>
</dbReference>
<organism evidence="2 3">
    <name type="scientific">Cellulomonas bogoriensis 69B4 = DSM 16987</name>
    <dbReference type="NCBI Taxonomy" id="1386082"/>
    <lineage>
        <taxon>Bacteria</taxon>
        <taxon>Bacillati</taxon>
        <taxon>Actinomycetota</taxon>
        <taxon>Actinomycetes</taxon>
        <taxon>Micrococcales</taxon>
        <taxon>Cellulomonadaceae</taxon>
        <taxon>Cellulomonas</taxon>
    </lineage>
</organism>
<dbReference type="NCBIfam" id="TIGR03769">
    <property type="entry name" value="P_ac_wall_RPT"/>
    <property type="match status" value="1"/>
</dbReference>
<evidence type="ECO:0008006" key="4">
    <source>
        <dbReference type="Google" id="ProtNLM"/>
    </source>
</evidence>
<evidence type="ECO:0000313" key="3">
    <source>
        <dbReference type="Proteomes" id="UP000054314"/>
    </source>
</evidence>
<gene>
    <name evidence="2" type="ORF">N869_01740</name>
</gene>
<proteinExistence type="predicted"/>
<protein>
    <recommendedName>
        <fullName evidence="4">Surface-anchored protein</fullName>
    </recommendedName>
</protein>
<dbReference type="AlphaFoldDB" id="A0A0A0BTS7"/>
<feature type="compositionally biased region" description="Low complexity" evidence="1">
    <location>
        <begin position="219"/>
        <end position="228"/>
    </location>
</feature>
<keyword evidence="3" id="KW-1185">Reference proteome</keyword>
<dbReference type="NCBIfam" id="NF038134">
    <property type="entry name" value="choice_anch_M"/>
    <property type="match status" value="1"/>
</dbReference>
<dbReference type="EMBL" id="AXCZ01000118">
    <property type="protein sequence ID" value="KGM11321.1"/>
    <property type="molecule type" value="Genomic_DNA"/>
</dbReference>
<reference evidence="2 3" key="1">
    <citation type="submission" date="2013-08" db="EMBL/GenBank/DDBJ databases">
        <title>Genome sequencing of Cellulomonas bogoriensis 69B4.</title>
        <authorList>
            <person name="Chen F."/>
            <person name="Li Y."/>
            <person name="Wang G."/>
        </authorList>
    </citation>
    <scope>NUCLEOTIDE SEQUENCE [LARGE SCALE GENOMIC DNA]</scope>
    <source>
        <strain evidence="2 3">69B4</strain>
    </source>
</reference>
<feature type="non-terminal residue" evidence="2">
    <location>
        <position position="378"/>
    </location>
</feature>
<sequence length="378" mass="39207">MAALAATALALPAQAVPVEDSVYADRTVMSTGHLDLLYVHVVDGQKSLLAHTELGDLEASELVLHAKPSVAARTVSAMVATLPGMKAQGETYYLLPQSSQPGQLFVGFGYSSALPTGTSVTHAITDFEGPGELVVWQNTEDGPLPFVGSADDAPSSFTSSASHEHVNWGFTDLGEYTITVTSSVTVPGGIAETLAPATYTVYVGEDLPAADNGGPGEPGDPSGPGDTETVLTVTGLAHHYHAGGIASLTAVQEPDTGESHYHWFTREGDAGEWEVVPGASSETYSFVVRTADDGLQVKAVLYGQDHGVIAESEPVTIDVDDHGNDPVNGPTITATLPANEGSLTVSVAPENREVDLGDLTLAPEADRHVADGSLKPIT</sequence>
<comment type="caution">
    <text evidence="2">The sequence shown here is derived from an EMBL/GenBank/DDBJ whole genome shotgun (WGS) entry which is preliminary data.</text>
</comment>